<dbReference type="PANTHER" id="PTHR46558">
    <property type="entry name" value="TRACRIPTIONAL REGULATORY PROTEIN-RELATED-RELATED"/>
    <property type="match status" value="1"/>
</dbReference>
<evidence type="ECO:0000259" key="3">
    <source>
        <dbReference type="PROSITE" id="PS50943"/>
    </source>
</evidence>
<reference evidence="4 5" key="1">
    <citation type="submission" date="2019-04" db="EMBL/GenBank/DDBJ databases">
        <title>A pseudo-fructophilic Leuconostoc citreum strain F192-5 isolated from peel of satsuma mandarin: the first report for isolation and characterization of strain-dependent fructophilic-like characteristics.</title>
        <authorList>
            <person name="Maeno S."/>
            <person name="Tanizawa Y."/>
            <person name="Kajikawa A."/>
            <person name="Kanesaki Y."/>
            <person name="Kubota E."/>
            <person name="Arita M."/>
            <person name="Leon D."/>
            <person name="Endo A."/>
        </authorList>
    </citation>
    <scope>NUCLEOTIDE SEQUENCE [LARGE SCALE GENOMIC DNA]</scope>
    <source>
        <strain evidence="4 5">F192-5</strain>
    </source>
</reference>
<evidence type="ECO:0000313" key="4">
    <source>
        <dbReference type="EMBL" id="GDZ84373.1"/>
    </source>
</evidence>
<dbReference type="Gene3D" id="1.10.260.40">
    <property type="entry name" value="lambda repressor-like DNA-binding domains"/>
    <property type="match status" value="1"/>
</dbReference>
<dbReference type="PANTHER" id="PTHR46558:SF4">
    <property type="entry name" value="DNA-BIDING PHAGE PROTEIN"/>
    <property type="match status" value="1"/>
</dbReference>
<evidence type="ECO:0000313" key="5">
    <source>
        <dbReference type="Proteomes" id="UP000323274"/>
    </source>
</evidence>
<dbReference type="Proteomes" id="UP000323274">
    <property type="component" value="Unassembled WGS sequence"/>
</dbReference>
<comment type="caution">
    <text evidence="4">The sequence shown here is derived from an EMBL/GenBank/DDBJ whole genome shotgun (WGS) entry which is preliminary data.</text>
</comment>
<gene>
    <name evidence="4" type="ORF">LCIT_16150</name>
</gene>
<organism evidence="4 5">
    <name type="scientific">Leuconostoc citreum</name>
    <dbReference type="NCBI Taxonomy" id="33964"/>
    <lineage>
        <taxon>Bacteria</taxon>
        <taxon>Bacillati</taxon>
        <taxon>Bacillota</taxon>
        <taxon>Bacilli</taxon>
        <taxon>Lactobacillales</taxon>
        <taxon>Lactobacillaceae</taxon>
        <taxon>Leuconostoc</taxon>
    </lineage>
</organism>
<dbReference type="GO" id="GO:0003677">
    <property type="term" value="F:DNA binding"/>
    <property type="evidence" value="ECO:0007669"/>
    <property type="project" value="UniProtKB-KW"/>
</dbReference>
<dbReference type="InterPro" id="IPR001387">
    <property type="entry name" value="Cro/C1-type_HTH"/>
</dbReference>
<feature type="transmembrane region" description="Helical" evidence="2">
    <location>
        <begin position="102"/>
        <end position="125"/>
    </location>
</feature>
<name>A0A5A5U3E6_LEUCI</name>
<dbReference type="InterPro" id="IPR010982">
    <property type="entry name" value="Lambda_DNA-bd_dom_sf"/>
</dbReference>
<protein>
    <recommendedName>
        <fullName evidence="3">HTH cro/C1-type domain-containing protein</fullName>
    </recommendedName>
</protein>
<proteinExistence type="predicted"/>
<dbReference type="PROSITE" id="PS50943">
    <property type="entry name" value="HTH_CROC1"/>
    <property type="match status" value="1"/>
</dbReference>
<keyword evidence="2" id="KW-0472">Membrane</keyword>
<dbReference type="CDD" id="cd00093">
    <property type="entry name" value="HTH_XRE"/>
    <property type="match status" value="1"/>
</dbReference>
<dbReference type="EMBL" id="BJJW01000010">
    <property type="protein sequence ID" value="GDZ84373.1"/>
    <property type="molecule type" value="Genomic_DNA"/>
</dbReference>
<keyword evidence="1" id="KW-0238">DNA-binding</keyword>
<dbReference type="SUPFAM" id="SSF47413">
    <property type="entry name" value="lambda repressor-like DNA-binding domains"/>
    <property type="match status" value="1"/>
</dbReference>
<sequence length="132" mass="15414">MMTILLPTQLKRMRTERGLSQEDIANQLFVSRQAISRWESGDATPDLTNLVKLAEILETSLDSLVLGTVQQEETSVDVDKIDKHEFMFDPRTGKYIRRRMNFWQFLASYWWIFLILGGFLSSLLLDMLKLLK</sequence>
<dbReference type="SMART" id="SM00530">
    <property type="entry name" value="HTH_XRE"/>
    <property type="match status" value="1"/>
</dbReference>
<accession>A0A5A5U3E6</accession>
<dbReference type="Pfam" id="PF01381">
    <property type="entry name" value="HTH_3"/>
    <property type="match status" value="1"/>
</dbReference>
<evidence type="ECO:0000256" key="1">
    <source>
        <dbReference type="ARBA" id="ARBA00023125"/>
    </source>
</evidence>
<feature type="domain" description="HTH cro/C1-type" evidence="3">
    <location>
        <begin position="10"/>
        <end position="64"/>
    </location>
</feature>
<dbReference type="RefSeq" id="WP_004904536.1">
    <property type="nucleotide sequence ID" value="NZ_BJJW01000010.1"/>
</dbReference>
<keyword evidence="2" id="KW-1133">Transmembrane helix</keyword>
<evidence type="ECO:0000256" key="2">
    <source>
        <dbReference type="SAM" id="Phobius"/>
    </source>
</evidence>
<dbReference type="AlphaFoldDB" id="A0A5A5U3E6"/>
<keyword evidence="2" id="KW-0812">Transmembrane</keyword>